<dbReference type="InterPro" id="IPR036640">
    <property type="entry name" value="ABC1_TM_sf"/>
</dbReference>
<accession>A0ABW3DXU2</accession>
<feature type="transmembrane region" description="Helical" evidence="5">
    <location>
        <begin position="125"/>
        <end position="144"/>
    </location>
</feature>
<name>A0ABW3DXU2_9ACTN</name>
<evidence type="ECO:0000256" key="1">
    <source>
        <dbReference type="ARBA" id="ARBA00004651"/>
    </source>
</evidence>
<evidence type="ECO:0000256" key="2">
    <source>
        <dbReference type="ARBA" id="ARBA00022692"/>
    </source>
</evidence>
<dbReference type="GO" id="GO:0005524">
    <property type="term" value="F:ATP binding"/>
    <property type="evidence" value="ECO:0007669"/>
    <property type="project" value="UniProtKB-KW"/>
</dbReference>
<keyword evidence="7" id="KW-0067">ATP-binding</keyword>
<reference evidence="8" key="1">
    <citation type="journal article" date="2019" name="Int. J. Syst. Evol. Microbiol.">
        <title>The Global Catalogue of Microorganisms (GCM) 10K type strain sequencing project: providing services to taxonomists for standard genome sequencing and annotation.</title>
        <authorList>
            <consortium name="The Broad Institute Genomics Platform"/>
            <consortium name="The Broad Institute Genome Sequencing Center for Infectious Disease"/>
            <person name="Wu L."/>
            <person name="Ma J."/>
        </authorList>
    </citation>
    <scope>NUCLEOTIDE SEQUENCE [LARGE SCALE GENOMIC DNA]</scope>
    <source>
        <strain evidence="8">CCUG 62974</strain>
    </source>
</reference>
<evidence type="ECO:0000313" key="7">
    <source>
        <dbReference type="EMBL" id="MFD0888648.1"/>
    </source>
</evidence>
<comment type="subcellular location">
    <subcellularLocation>
        <location evidence="1">Cell membrane</location>
        <topology evidence="1">Multi-pass membrane protein</topology>
    </subcellularLocation>
</comment>
<evidence type="ECO:0000256" key="4">
    <source>
        <dbReference type="ARBA" id="ARBA00023136"/>
    </source>
</evidence>
<dbReference type="Proteomes" id="UP001597024">
    <property type="component" value="Unassembled WGS sequence"/>
</dbReference>
<comment type="caution">
    <text evidence="7">The sequence shown here is derived from an EMBL/GenBank/DDBJ whole genome shotgun (WGS) entry which is preliminary data.</text>
</comment>
<evidence type="ECO:0000256" key="5">
    <source>
        <dbReference type="SAM" id="Phobius"/>
    </source>
</evidence>
<evidence type="ECO:0000256" key="3">
    <source>
        <dbReference type="ARBA" id="ARBA00022989"/>
    </source>
</evidence>
<sequence>MALIPAAIGRSVDAIWNRDTRSLLTWTAVVFGLGVAQAVTSTLRHRMAVFNWLSAAYRTVQVTVRQATRLGATLPRRVSTGEVVSVGNSDIAHIGNAMDILLRGTGAVVAIVTVTVILISTSPALGLTVLVGVPIMAVAVGPLLRPLHR</sequence>
<proteinExistence type="predicted"/>
<dbReference type="PROSITE" id="PS50929">
    <property type="entry name" value="ABC_TM1F"/>
    <property type="match status" value="1"/>
</dbReference>
<feature type="transmembrane region" description="Helical" evidence="5">
    <location>
        <begin position="100"/>
        <end position="119"/>
    </location>
</feature>
<feature type="domain" description="ABC transmembrane type-1" evidence="6">
    <location>
        <begin position="1"/>
        <end position="149"/>
    </location>
</feature>
<evidence type="ECO:0000313" key="8">
    <source>
        <dbReference type="Proteomes" id="UP001597024"/>
    </source>
</evidence>
<evidence type="ECO:0000259" key="6">
    <source>
        <dbReference type="PROSITE" id="PS50929"/>
    </source>
</evidence>
<keyword evidence="7" id="KW-0547">Nucleotide-binding</keyword>
<keyword evidence="8" id="KW-1185">Reference proteome</keyword>
<keyword evidence="4 5" id="KW-0472">Membrane</keyword>
<gene>
    <name evidence="7" type="ORF">ACFQ08_29280</name>
</gene>
<dbReference type="SUPFAM" id="SSF90123">
    <property type="entry name" value="ABC transporter transmembrane region"/>
    <property type="match status" value="1"/>
</dbReference>
<keyword evidence="2 5" id="KW-0812">Transmembrane</keyword>
<organism evidence="7 8">
    <name type="scientific">Streptosporangium algeriense</name>
    <dbReference type="NCBI Taxonomy" id="1682748"/>
    <lineage>
        <taxon>Bacteria</taxon>
        <taxon>Bacillati</taxon>
        <taxon>Actinomycetota</taxon>
        <taxon>Actinomycetes</taxon>
        <taxon>Streptosporangiales</taxon>
        <taxon>Streptosporangiaceae</taxon>
        <taxon>Streptosporangium</taxon>
    </lineage>
</organism>
<dbReference type="Gene3D" id="1.20.1560.10">
    <property type="entry name" value="ABC transporter type 1, transmembrane domain"/>
    <property type="match status" value="1"/>
</dbReference>
<dbReference type="InterPro" id="IPR011527">
    <property type="entry name" value="ABC1_TM_dom"/>
</dbReference>
<dbReference type="EMBL" id="JBHTHX010001428">
    <property type="protein sequence ID" value="MFD0888648.1"/>
    <property type="molecule type" value="Genomic_DNA"/>
</dbReference>
<keyword evidence="3 5" id="KW-1133">Transmembrane helix</keyword>
<protein>
    <submittedName>
        <fullName evidence="7">ABC transporter ATP-binding protein</fullName>
    </submittedName>
</protein>
<feature type="non-terminal residue" evidence="7">
    <location>
        <position position="149"/>
    </location>
</feature>